<evidence type="ECO:0000259" key="1">
    <source>
        <dbReference type="Pfam" id="PF12146"/>
    </source>
</evidence>
<keyword evidence="2" id="KW-0378">Hydrolase</keyword>
<comment type="caution">
    <text evidence="2">The sequence shown here is derived from an EMBL/GenBank/DDBJ whole genome shotgun (WGS) entry which is preliminary data.</text>
</comment>
<dbReference type="InterPro" id="IPR022742">
    <property type="entry name" value="Hydrolase_4"/>
</dbReference>
<dbReference type="PANTHER" id="PTHR11614">
    <property type="entry name" value="PHOSPHOLIPASE-RELATED"/>
    <property type="match status" value="1"/>
</dbReference>
<dbReference type="GO" id="GO:0016787">
    <property type="term" value="F:hydrolase activity"/>
    <property type="evidence" value="ECO:0007669"/>
    <property type="project" value="UniProtKB-KW"/>
</dbReference>
<dbReference type="SUPFAM" id="SSF53474">
    <property type="entry name" value="alpha/beta-Hydrolases"/>
    <property type="match status" value="1"/>
</dbReference>
<reference evidence="3" key="1">
    <citation type="submission" date="2020-01" db="EMBL/GenBank/DDBJ databases">
        <title>Sphingomonas sp. strain CSW-10.</title>
        <authorList>
            <person name="Chen W.-M."/>
        </authorList>
    </citation>
    <scope>NUCLEOTIDE SEQUENCE [LARGE SCALE GENOMIC DNA]</scope>
    <source>
        <strain evidence="3">FSY-8</strain>
    </source>
</reference>
<dbReference type="Pfam" id="PF12146">
    <property type="entry name" value="Hydrolase_4"/>
    <property type="match status" value="1"/>
</dbReference>
<dbReference type="EMBL" id="JAAAPO010000003">
    <property type="protein sequence ID" value="NBC36801.1"/>
    <property type="molecule type" value="Genomic_DNA"/>
</dbReference>
<evidence type="ECO:0000313" key="2">
    <source>
        <dbReference type="EMBL" id="NBC36801.1"/>
    </source>
</evidence>
<feature type="domain" description="Serine aminopeptidase S33" evidence="1">
    <location>
        <begin position="13"/>
        <end position="268"/>
    </location>
</feature>
<protein>
    <submittedName>
        <fullName evidence="2">Alpha/beta fold hydrolase</fullName>
    </submittedName>
</protein>
<gene>
    <name evidence="2" type="ORF">GTZ99_09555</name>
</gene>
<dbReference type="InterPro" id="IPR029058">
    <property type="entry name" value="AB_hydrolase_fold"/>
</dbReference>
<keyword evidence="3" id="KW-1185">Reference proteome</keyword>
<dbReference type="InterPro" id="IPR051044">
    <property type="entry name" value="MAG_DAG_Lipase"/>
</dbReference>
<evidence type="ECO:0000313" key="3">
    <source>
        <dbReference type="Proteomes" id="UP000753724"/>
    </source>
</evidence>
<name>A0ABW9XE31_9SPHN</name>
<accession>A0ABW9XE31</accession>
<organism evidence="2 3">
    <name type="scientific">Novosphingobium ovatum</name>
    <dbReference type="NCBI Taxonomy" id="1908523"/>
    <lineage>
        <taxon>Bacteria</taxon>
        <taxon>Pseudomonadati</taxon>
        <taxon>Pseudomonadota</taxon>
        <taxon>Alphaproteobacteria</taxon>
        <taxon>Sphingomonadales</taxon>
        <taxon>Sphingomonadaceae</taxon>
        <taxon>Novosphingobium</taxon>
    </lineage>
</organism>
<dbReference type="Proteomes" id="UP000753724">
    <property type="component" value="Unassembled WGS sequence"/>
</dbReference>
<proteinExistence type="predicted"/>
<dbReference type="Gene3D" id="3.40.50.1820">
    <property type="entry name" value="alpha/beta hydrolase"/>
    <property type="match status" value="1"/>
</dbReference>
<sequence>MDVPAGGDGVLAARGRLLFLPGRGDTYEKYVESLSRWQAEGWAITALDWRGQGGSGRLGDDSTTGHITDFAIWVRDLADFYGQWAGQAAGPVALIGHSMGGHLALRAVAEGAVRPDALVLSAPMLGFYAPGVPWVAQYGLARLAEAVLGPTRAAWSGSEKPFSSASSRRHLLTHDADRYADEAWWIAQRPQLRMGGASWHWMAQALLSMRGLMAAGVMERVDLPVLLLSAPRDRLVSHRAIVQAATRLPQGELALARADAAHEFLREVDAIRDPVMTCISSFLDRFTVPAAAMG</sequence>